<dbReference type="Gene3D" id="2.60.40.10">
    <property type="entry name" value="Immunoglobulins"/>
    <property type="match status" value="1"/>
</dbReference>
<sequence length="484" mass="51768">MRRSSLTKFFYLSINAWVFAIAVLAVVCPSFYVAANSLGVEFPPVVGPYSGDYVYITEPGRYTLEQNVSHQYPVGVIIAAPSVILDGQGYTIRPVSPESPSVGIWISLTNSAGKPVTGVTIRNVSIEDEGNGIYSEGIDTSIFPWGQDRTGDIDAEKATEGIQNLILSGVTIKSGHEGITLSNQSDTKITTSSITDCTGSGVTVLGSRVDIQDLHLKNNLEYGIVLRKSTGSNITSSLIEGNGKAGISLEGVNGIQIVNNQFHNTQNIEEDTQSHDVVISPPLETGEKGTDMPAREKELMNRSDIQSQDPGKNNNAGDKNASKSRDQLKPAIFGLSPEPTPTVISTIIPVETISPNMTPPQDTTPKTIMTGIHAVISGDSIPTEMKAGNTYPVGLILFNDGSDDWISQYQVGIMALEDTAVLGPSWIGIPDGTQIKSGQSQTLSFDIRAPSRPGTYTLKYQAARQGTGVEVLFGRAYTKTVTVI</sequence>
<dbReference type="InterPro" id="IPR013783">
    <property type="entry name" value="Ig-like_fold"/>
</dbReference>
<gene>
    <name evidence="4" type="ORF">DK846_14545</name>
</gene>
<evidence type="ECO:0000256" key="2">
    <source>
        <dbReference type="SAM" id="Phobius"/>
    </source>
</evidence>
<dbReference type="Pfam" id="PF05048">
    <property type="entry name" value="NosD"/>
    <property type="match status" value="1"/>
</dbReference>
<dbReference type="InterPro" id="IPR006626">
    <property type="entry name" value="PbH1"/>
</dbReference>
<keyword evidence="2" id="KW-0812">Transmembrane</keyword>
<dbReference type="Proteomes" id="UP000245657">
    <property type="component" value="Unassembled WGS sequence"/>
</dbReference>
<evidence type="ECO:0000313" key="4">
    <source>
        <dbReference type="EMBL" id="PWR70607.1"/>
    </source>
</evidence>
<organism evidence="4 5">
    <name type="scientific">Methanospirillum lacunae</name>
    <dbReference type="NCBI Taxonomy" id="668570"/>
    <lineage>
        <taxon>Archaea</taxon>
        <taxon>Methanobacteriati</taxon>
        <taxon>Methanobacteriota</taxon>
        <taxon>Stenosarchaea group</taxon>
        <taxon>Methanomicrobia</taxon>
        <taxon>Methanomicrobiales</taxon>
        <taxon>Methanospirillaceae</taxon>
        <taxon>Methanospirillum</taxon>
    </lineage>
</organism>
<evidence type="ECO:0000256" key="1">
    <source>
        <dbReference type="SAM" id="MobiDB-lite"/>
    </source>
</evidence>
<evidence type="ECO:0000313" key="5">
    <source>
        <dbReference type="Proteomes" id="UP000245657"/>
    </source>
</evidence>
<dbReference type="SMART" id="SM00710">
    <property type="entry name" value="PbH1"/>
    <property type="match status" value="4"/>
</dbReference>
<evidence type="ECO:0000259" key="3">
    <source>
        <dbReference type="Pfam" id="PF05048"/>
    </source>
</evidence>
<dbReference type="InterPro" id="IPR007742">
    <property type="entry name" value="NosD_dom"/>
</dbReference>
<name>A0A2V2N342_9EURY</name>
<dbReference type="SUPFAM" id="SSF51126">
    <property type="entry name" value="Pectin lyase-like"/>
    <property type="match status" value="1"/>
</dbReference>
<accession>A0A2V2N342</accession>
<reference evidence="4 5" key="1">
    <citation type="submission" date="2018-05" db="EMBL/GenBank/DDBJ databases">
        <title>Draft genome of Methanospirillum lacunae Ki8-1.</title>
        <authorList>
            <person name="Dueholm M.S."/>
            <person name="Nielsen P.H."/>
            <person name="Bakmann L.F."/>
            <person name="Otzen D.E."/>
        </authorList>
    </citation>
    <scope>NUCLEOTIDE SEQUENCE [LARGE SCALE GENOMIC DNA]</scope>
    <source>
        <strain evidence="4 5">Ki8-1</strain>
    </source>
</reference>
<protein>
    <recommendedName>
        <fullName evidence="3">Periplasmic copper-binding protein NosD beta helix domain-containing protein</fullName>
    </recommendedName>
</protein>
<dbReference type="InterPro" id="IPR011050">
    <property type="entry name" value="Pectin_lyase_fold/virulence"/>
</dbReference>
<proteinExistence type="predicted"/>
<comment type="caution">
    <text evidence="4">The sequence shown here is derived from an EMBL/GenBank/DDBJ whole genome shotgun (WGS) entry which is preliminary data.</text>
</comment>
<feature type="transmembrane region" description="Helical" evidence="2">
    <location>
        <begin position="9"/>
        <end position="32"/>
    </location>
</feature>
<dbReference type="AlphaFoldDB" id="A0A2V2N342"/>
<keyword evidence="2" id="KW-1133">Transmembrane helix</keyword>
<feature type="compositionally biased region" description="Basic and acidic residues" evidence="1">
    <location>
        <begin position="285"/>
        <end position="301"/>
    </location>
</feature>
<dbReference type="EMBL" id="QGMY01000011">
    <property type="protein sequence ID" value="PWR70607.1"/>
    <property type="molecule type" value="Genomic_DNA"/>
</dbReference>
<keyword evidence="2" id="KW-0472">Membrane</keyword>
<feature type="region of interest" description="Disordered" evidence="1">
    <location>
        <begin position="269"/>
        <end position="324"/>
    </location>
</feature>
<keyword evidence="5" id="KW-1185">Reference proteome</keyword>
<dbReference type="InterPro" id="IPR012334">
    <property type="entry name" value="Pectin_lyas_fold"/>
</dbReference>
<feature type="compositionally biased region" description="Polar residues" evidence="1">
    <location>
        <begin position="303"/>
        <end position="317"/>
    </location>
</feature>
<feature type="domain" description="Periplasmic copper-binding protein NosD beta helix" evidence="3">
    <location>
        <begin position="164"/>
        <end position="274"/>
    </location>
</feature>
<dbReference type="Gene3D" id="2.160.20.10">
    <property type="entry name" value="Single-stranded right-handed beta-helix, Pectin lyase-like"/>
    <property type="match status" value="1"/>
</dbReference>